<proteinExistence type="predicted"/>
<keyword evidence="2" id="KW-1185">Reference proteome</keyword>
<reference evidence="2" key="1">
    <citation type="submission" date="2022-06" db="EMBL/GenBank/DDBJ databases">
        <authorList>
            <person name="Berger JAMES D."/>
            <person name="Berger JAMES D."/>
        </authorList>
    </citation>
    <scope>NUCLEOTIDE SEQUENCE [LARGE SCALE GENOMIC DNA]</scope>
</reference>
<organism evidence="2 3">
    <name type="scientific">Trichobilharzia regenti</name>
    <name type="common">Nasal bird schistosome</name>
    <dbReference type="NCBI Taxonomy" id="157069"/>
    <lineage>
        <taxon>Eukaryota</taxon>
        <taxon>Metazoa</taxon>
        <taxon>Spiralia</taxon>
        <taxon>Lophotrochozoa</taxon>
        <taxon>Platyhelminthes</taxon>
        <taxon>Trematoda</taxon>
        <taxon>Digenea</taxon>
        <taxon>Strigeidida</taxon>
        <taxon>Schistosomatoidea</taxon>
        <taxon>Schistosomatidae</taxon>
        <taxon>Trichobilharzia</taxon>
    </lineage>
</organism>
<dbReference type="Proteomes" id="UP000050795">
    <property type="component" value="Unassembled WGS sequence"/>
</dbReference>
<evidence type="ECO:0000313" key="2">
    <source>
        <dbReference type="Proteomes" id="UP000050795"/>
    </source>
</evidence>
<feature type="chain" id="PRO_5041705261" evidence="1">
    <location>
        <begin position="24"/>
        <end position="93"/>
    </location>
</feature>
<evidence type="ECO:0000313" key="3">
    <source>
        <dbReference type="WBParaSite" id="TREG1_111510.1"/>
    </source>
</evidence>
<reference evidence="3" key="2">
    <citation type="submission" date="2023-11" db="UniProtKB">
        <authorList>
            <consortium name="WormBaseParasite"/>
        </authorList>
    </citation>
    <scope>IDENTIFICATION</scope>
</reference>
<protein>
    <submittedName>
        <fullName evidence="3">Uncharacterized protein</fullName>
    </submittedName>
</protein>
<accession>A0AA85IVP7</accession>
<name>A0AA85IVP7_TRIRE</name>
<dbReference type="WBParaSite" id="TREG1_111510.1">
    <property type="protein sequence ID" value="TREG1_111510.1"/>
    <property type="gene ID" value="TREG1_111510"/>
</dbReference>
<sequence length="93" mass="10348">MRSATLLSFLLLILDTLIQHTEGGSSETRFQRLDSESANAGNSVWAKITRLITMLCEMGLLVISLGRQITDVNGKQMKFLVPHKLAKNQQTDC</sequence>
<evidence type="ECO:0000256" key="1">
    <source>
        <dbReference type="SAM" id="SignalP"/>
    </source>
</evidence>
<keyword evidence="1" id="KW-0732">Signal</keyword>
<feature type="signal peptide" evidence="1">
    <location>
        <begin position="1"/>
        <end position="23"/>
    </location>
</feature>
<dbReference type="AlphaFoldDB" id="A0AA85IVP7"/>